<dbReference type="InterPro" id="IPR050640">
    <property type="entry name" value="Bact_2-comp_sensor_kinase"/>
</dbReference>
<keyword evidence="1" id="KW-1133">Transmembrane helix</keyword>
<proteinExistence type="predicted"/>
<feature type="transmembrane region" description="Helical" evidence="1">
    <location>
        <begin position="80"/>
        <end position="104"/>
    </location>
</feature>
<evidence type="ECO:0000313" key="4">
    <source>
        <dbReference type="Proteomes" id="UP000198748"/>
    </source>
</evidence>
<reference evidence="4" key="1">
    <citation type="submission" date="2016-10" db="EMBL/GenBank/DDBJ databases">
        <authorList>
            <person name="Varghese N."/>
            <person name="Submissions S."/>
        </authorList>
    </citation>
    <scope>NUCLEOTIDE SEQUENCE [LARGE SCALE GENOMIC DNA]</scope>
    <source>
        <strain evidence="4">DSM 25329</strain>
    </source>
</reference>
<feature type="transmembrane region" description="Helical" evidence="1">
    <location>
        <begin position="116"/>
        <end position="135"/>
    </location>
</feature>
<dbReference type="PANTHER" id="PTHR34220">
    <property type="entry name" value="SENSOR HISTIDINE KINASE YPDA"/>
    <property type="match status" value="1"/>
</dbReference>
<accession>A0A1G7T220</accession>
<dbReference type="GO" id="GO:0016020">
    <property type="term" value="C:membrane"/>
    <property type="evidence" value="ECO:0007669"/>
    <property type="project" value="InterPro"/>
</dbReference>
<keyword evidence="3" id="KW-0808">Transferase</keyword>
<gene>
    <name evidence="3" type="ORF">SAMN04487996_11764</name>
</gene>
<dbReference type="GO" id="GO:0000155">
    <property type="term" value="F:phosphorelay sensor kinase activity"/>
    <property type="evidence" value="ECO:0007669"/>
    <property type="project" value="InterPro"/>
</dbReference>
<name>A0A1G7T220_9BACT</name>
<evidence type="ECO:0000313" key="3">
    <source>
        <dbReference type="EMBL" id="SDG29377.1"/>
    </source>
</evidence>
<sequence>MRLPKYIASEYQLMLGILIPYSVLLNFLIFSKPYFNDYVFAVQVTLITLSIKVVDWQLHTIIAMALAGKFLKPADTMRRIGVSLLLFVPLTALVNTLIFVFYYQTGIGEAYFNTENYGWVLISGVGLNMLATFLHEGMSNFEKWKAALTETEQLKTEYAKSRLEGLKTQVNPHFLFNSINTLSSLIGEDPGKAEVFLDEMCKVYRYLLKTDEGEFVTLQTELQFLNSWFYILKIRYGQAIHFDMDVDNNSLEKRIPPLTLQLLIEQILNRNIISKLKPLRICITVTDAGRLALQHTVALKIAVEDQAGNAGLENVVNKFRLLDLEPMRIARNGDTQTIEIPLT</sequence>
<dbReference type="RefSeq" id="WP_176885106.1">
    <property type="nucleotide sequence ID" value="NZ_FNAN01000017.1"/>
</dbReference>
<keyword evidence="3" id="KW-0418">Kinase</keyword>
<keyword evidence="1" id="KW-0472">Membrane</keyword>
<feature type="domain" description="Signal transduction histidine kinase internal region" evidence="2">
    <location>
        <begin position="162"/>
        <end position="239"/>
    </location>
</feature>
<keyword evidence="1" id="KW-0812">Transmembrane</keyword>
<organism evidence="3 4">
    <name type="scientific">Dyadobacter soli</name>
    <dbReference type="NCBI Taxonomy" id="659014"/>
    <lineage>
        <taxon>Bacteria</taxon>
        <taxon>Pseudomonadati</taxon>
        <taxon>Bacteroidota</taxon>
        <taxon>Cytophagia</taxon>
        <taxon>Cytophagales</taxon>
        <taxon>Spirosomataceae</taxon>
        <taxon>Dyadobacter</taxon>
    </lineage>
</organism>
<feature type="transmembrane region" description="Helical" evidence="1">
    <location>
        <begin position="12"/>
        <end position="30"/>
    </location>
</feature>
<keyword evidence="4" id="KW-1185">Reference proteome</keyword>
<protein>
    <submittedName>
        <fullName evidence="3">Histidine kinase</fullName>
    </submittedName>
</protein>
<dbReference type="EMBL" id="FNAN01000017">
    <property type="protein sequence ID" value="SDG29377.1"/>
    <property type="molecule type" value="Genomic_DNA"/>
</dbReference>
<dbReference type="InterPro" id="IPR010559">
    <property type="entry name" value="Sig_transdc_His_kin_internal"/>
</dbReference>
<feature type="transmembrane region" description="Helical" evidence="1">
    <location>
        <begin position="42"/>
        <end position="68"/>
    </location>
</feature>
<dbReference type="Proteomes" id="UP000198748">
    <property type="component" value="Unassembled WGS sequence"/>
</dbReference>
<dbReference type="Pfam" id="PF06580">
    <property type="entry name" value="His_kinase"/>
    <property type="match status" value="1"/>
</dbReference>
<evidence type="ECO:0000256" key="1">
    <source>
        <dbReference type="SAM" id="Phobius"/>
    </source>
</evidence>
<dbReference type="PANTHER" id="PTHR34220:SF7">
    <property type="entry name" value="SENSOR HISTIDINE KINASE YPDA"/>
    <property type="match status" value="1"/>
</dbReference>
<dbReference type="STRING" id="659014.SAMN04487996_11764"/>
<dbReference type="AlphaFoldDB" id="A0A1G7T220"/>
<evidence type="ECO:0000259" key="2">
    <source>
        <dbReference type="Pfam" id="PF06580"/>
    </source>
</evidence>